<accession>A0A0N4YKM0</accession>
<dbReference type="EMBL" id="UYSL01022860">
    <property type="protein sequence ID" value="VDL81258.1"/>
    <property type="molecule type" value="Genomic_DNA"/>
</dbReference>
<keyword evidence="2" id="KW-0472">Membrane</keyword>
<feature type="domain" description="EGF-like" evidence="3">
    <location>
        <begin position="53"/>
        <end position="88"/>
    </location>
</feature>
<proteinExistence type="predicted"/>
<reference evidence="4 5" key="2">
    <citation type="submission" date="2018-11" db="EMBL/GenBank/DDBJ databases">
        <authorList>
            <consortium name="Pathogen Informatics"/>
        </authorList>
    </citation>
    <scope>NUCLEOTIDE SEQUENCE [LARGE SCALE GENOMIC DNA]</scope>
</reference>
<dbReference type="WBParaSite" id="NBR_0001760001-mRNA-1">
    <property type="protein sequence ID" value="NBR_0001760001-mRNA-1"/>
    <property type="gene ID" value="NBR_0001760001"/>
</dbReference>
<evidence type="ECO:0000259" key="3">
    <source>
        <dbReference type="PROSITE" id="PS50026"/>
    </source>
</evidence>
<gene>
    <name evidence="4" type="ORF">NBR_LOCUS17601</name>
</gene>
<keyword evidence="2" id="KW-1133">Transmembrane helix</keyword>
<dbReference type="PROSITE" id="PS50026">
    <property type="entry name" value="EGF_3"/>
    <property type="match status" value="1"/>
</dbReference>
<dbReference type="AlphaFoldDB" id="A0A0N4YKM0"/>
<evidence type="ECO:0000313" key="4">
    <source>
        <dbReference type="EMBL" id="VDL81258.1"/>
    </source>
</evidence>
<feature type="disulfide bond" evidence="1">
    <location>
        <begin position="57"/>
        <end position="67"/>
    </location>
</feature>
<dbReference type="InterPro" id="IPR000742">
    <property type="entry name" value="EGF"/>
</dbReference>
<protein>
    <submittedName>
        <fullName evidence="6">EGF-like domain-containing protein</fullName>
    </submittedName>
</protein>
<reference evidence="6" key="1">
    <citation type="submission" date="2017-02" db="UniProtKB">
        <authorList>
            <consortium name="WormBaseParasite"/>
        </authorList>
    </citation>
    <scope>IDENTIFICATION</scope>
</reference>
<dbReference type="PROSITE" id="PS00022">
    <property type="entry name" value="EGF_1"/>
    <property type="match status" value="1"/>
</dbReference>
<name>A0A0N4YKM0_NIPBR</name>
<dbReference type="Proteomes" id="UP000271162">
    <property type="component" value="Unassembled WGS sequence"/>
</dbReference>
<feature type="transmembrane region" description="Helical" evidence="2">
    <location>
        <begin position="105"/>
        <end position="129"/>
    </location>
</feature>
<evidence type="ECO:0000313" key="6">
    <source>
        <dbReference type="WBParaSite" id="NBR_0001760001-mRNA-1"/>
    </source>
</evidence>
<feature type="disulfide bond" evidence="1">
    <location>
        <begin position="78"/>
        <end position="87"/>
    </location>
</feature>
<keyword evidence="1" id="KW-1015">Disulfide bond</keyword>
<evidence type="ECO:0000256" key="2">
    <source>
        <dbReference type="SAM" id="Phobius"/>
    </source>
</evidence>
<keyword evidence="2" id="KW-0812">Transmembrane</keyword>
<evidence type="ECO:0000313" key="5">
    <source>
        <dbReference type="Proteomes" id="UP000271162"/>
    </source>
</evidence>
<comment type="caution">
    <text evidence="1">Lacks conserved residue(s) required for the propagation of feature annotation.</text>
</comment>
<keyword evidence="5" id="KW-1185">Reference proteome</keyword>
<evidence type="ECO:0000256" key="1">
    <source>
        <dbReference type="PROSITE-ProRule" id="PRU00076"/>
    </source>
</evidence>
<sequence>MLLHVVSRRQASFVSMAKVSVTVCGRVVGGSMCGARSSYFDSLSMAYFLGSIDRSFCPNRCTELGICYNTTVNPVCLCDDGRIGGDCGVGVSSTHYPVVPNPMPWTLLVVGIVIAVLVVVVLTVSFLLVKLCCRKPSWKASAMAVLESGGKQPSAPELELDAMGSEQFAGEQSSIWCSRERQPAEIGPFDAV</sequence>
<organism evidence="6">
    <name type="scientific">Nippostrongylus brasiliensis</name>
    <name type="common">Rat hookworm</name>
    <dbReference type="NCBI Taxonomy" id="27835"/>
    <lineage>
        <taxon>Eukaryota</taxon>
        <taxon>Metazoa</taxon>
        <taxon>Ecdysozoa</taxon>
        <taxon>Nematoda</taxon>
        <taxon>Chromadorea</taxon>
        <taxon>Rhabditida</taxon>
        <taxon>Rhabditina</taxon>
        <taxon>Rhabditomorpha</taxon>
        <taxon>Strongyloidea</taxon>
        <taxon>Heligmosomidae</taxon>
        <taxon>Nippostrongylus</taxon>
    </lineage>
</organism>
<keyword evidence="1" id="KW-0245">EGF-like domain</keyword>